<proteinExistence type="predicted"/>
<reference evidence="2 3" key="1">
    <citation type="journal article" date="2016" name="Mol. Biol. Evol.">
        <title>Comparative Genomics of Early-Diverging Mushroom-Forming Fungi Provides Insights into the Origins of Lignocellulose Decay Capabilities.</title>
        <authorList>
            <person name="Nagy L.G."/>
            <person name="Riley R."/>
            <person name="Tritt A."/>
            <person name="Adam C."/>
            <person name="Daum C."/>
            <person name="Floudas D."/>
            <person name="Sun H."/>
            <person name="Yadav J.S."/>
            <person name="Pangilinan J."/>
            <person name="Larsson K.H."/>
            <person name="Matsuura K."/>
            <person name="Barry K."/>
            <person name="Labutti K."/>
            <person name="Kuo R."/>
            <person name="Ohm R.A."/>
            <person name="Bhattacharya S.S."/>
            <person name="Shirouzu T."/>
            <person name="Yoshinaga Y."/>
            <person name="Martin F.M."/>
            <person name="Grigoriev I.V."/>
            <person name="Hibbett D.S."/>
        </authorList>
    </citation>
    <scope>NUCLEOTIDE SEQUENCE [LARGE SCALE GENOMIC DNA]</scope>
    <source>
        <strain evidence="2 3">HHB10207 ss-3</strain>
    </source>
</reference>
<dbReference type="Proteomes" id="UP000076798">
    <property type="component" value="Unassembled WGS sequence"/>
</dbReference>
<dbReference type="STRING" id="1314776.A0A165Y1U9"/>
<evidence type="ECO:0000256" key="1">
    <source>
        <dbReference type="SAM" id="MobiDB-lite"/>
    </source>
</evidence>
<evidence type="ECO:0000313" key="2">
    <source>
        <dbReference type="EMBL" id="KZT32787.1"/>
    </source>
</evidence>
<name>A0A165Y1U9_9AGAM</name>
<keyword evidence="3" id="KW-1185">Reference proteome</keyword>
<dbReference type="EMBL" id="KV428295">
    <property type="protein sequence ID" value="KZT32787.1"/>
    <property type="molecule type" value="Genomic_DNA"/>
</dbReference>
<gene>
    <name evidence="2" type="ORF">SISSUDRAFT_1066663</name>
</gene>
<protein>
    <submittedName>
        <fullName evidence="2">Uncharacterized protein</fullName>
    </submittedName>
</protein>
<dbReference type="AlphaFoldDB" id="A0A165Y1U9"/>
<feature type="region of interest" description="Disordered" evidence="1">
    <location>
        <begin position="415"/>
        <end position="443"/>
    </location>
</feature>
<feature type="compositionally biased region" description="Low complexity" evidence="1">
    <location>
        <begin position="37"/>
        <end position="53"/>
    </location>
</feature>
<accession>A0A165Y1U9</accession>
<evidence type="ECO:0000313" key="3">
    <source>
        <dbReference type="Proteomes" id="UP000076798"/>
    </source>
</evidence>
<feature type="region of interest" description="Disordered" evidence="1">
    <location>
        <begin position="24"/>
        <end position="133"/>
    </location>
</feature>
<feature type="compositionally biased region" description="Polar residues" evidence="1">
    <location>
        <begin position="67"/>
        <end position="82"/>
    </location>
</feature>
<dbReference type="OrthoDB" id="3224221at2759"/>
<sequence length="501" mass="56004">MVPSPPSHIFQTSTLYMGPHVSTGAVVSAPSPPNPLHPSNNPIPEDTGASSGPQSPPGPTRLPKPSGSETMPSNARSNQSGQDECRSVEPLVTKAMTDRSLPVQHSNTSAATSSHGHPGPTIDAGTSSGAPPLPVSVTEFYLPFRRNPYDPQTAVPSPPTDHAMQTLLECTQQFAIGVKTLQEAVVELRKPVVDSPPIPERLTKLSQKQYNGPKHHKDNQLNARVRKCLEIMERRTDKSFPILPPMSPTELDQGPTVGQFRVRYDLEPKHPFNDRAVDIILKKFLATWVNAGYDRTVVRDQIFTHIRGRHQKWLNLNTKNPVDVAMTKTRNRRTNRRHDLFVRRYETVMAHRALHGFIPLLRKLDTDGMSSDETDSETHPTEYFIHRRKERSNELTTFLRDLDTLQLLTVHYNPAGQAKAGQPPHHRKESLLPSASPPQTSLPKPCYGASFLTSLRLNEDDDQEIELNIDYSSHLTADALCLPDSLKSRVIEFRNKRKGRV</sequence>
<organism evidence="2 3">
    <name type="scientific">Sistotremastrum suecicum HHB10207 ss-3</name>
    <dbReference type="NCBI Taxonomy" id="1314776"/>
    <lineage>
        <taxon>Eukaryota</taxon>
        <taxon>Fungi</taxon>
        <taxon>Dikarya</taxon>
        <taxon>Basidiomycota</taxon>
        <taxon>Agaricomycotina</taxon>
        <taxon>Agaricomycetes</taxon>
        <taxon>Sistotremastrales</taxon>
        <taxon>Sistotremastraceae</taxon>
        <taxon>Sistotremastrum</taxon>
    </lineage>
</organism>
<feature type="compositionally biased region" description="Polar residues" evidence="1">
    <location>
        <begin position="103"/>
        <end position="115"/>
    </location>
</feature>